<name>A0ABS2BC35_9BURK</name>
<keyword evidence="3" id="KW-1185">Reference proteome</keyword>
<evidence type="ECO:0000313" key="3">
    <source>
        <dbReference type="Proteomes" id="UP000755577"/>
    </source>
</evidence>
<organism evidence="2 3">
    <name type="scientific">Burkholderia anthina</name>
    <dbReference type="NCBI Taxonomy" id="179879"/>
    <lineage>
        <taxon>Bacteria</taxon>
        <taxon>Pseudomonadati</taxon>
        <taxon>Pseudomonadota</taxon>
        <taxon>Betaproteobacteria</taxon>
        <taxon>Burkholderiales</taxon>
        <taxon>Burkholderiaceae</taxon>
        <taxon>Burkholderia</taxon>
        <taxon>Burkholderia cepacia complex</taxon>
    </lineage>
</organism>
<accession>A0ABS2BC35</accession>
<proteinExistence type="predicted"/>
<dbReference type="Proteomes" id="UP000755577">
    <property type="component" value="Unassembled WGS sequence"/>
</dbReference>
<protein>
    <recommendedName>
        <fullName evidence="1">WCX domain-containing protein</fullName>
    </recommendedName>
</protein>
<comment type="caution">
    <text evidence="2">The sequence shown here is derived from an EMBL/GenBank/DDBJ whole genome shotgun (WGS) entry which is preliminary data.</text>
</comment>
<gene>
    <name evidence="2" type="ORF">JQK92_25445</name>
</gene>
<dbReference type="Pfam" id="PF25583">
    <property type="entry name" value="WCX"/>
    <property type="match status" value="1"/>
</dbReference>
<sequence length="48" mass="5268">MMPIESIEHGARKLLGFGAEVKVLGPRELVNALTENLAAMKAIYEPQM</sequence>
<dbReference type="EMBL" id="JAFCIQ010000021">
    <property type="protein sequence ID" value="MBM2769764.1"/>
    <property type="molecule type" value="Genomic_DNA"/>
</dbReference>
<dbReference type="InterPro" id="IPR057727">
    <property type="entry name" value="WCX_dom"/>
</dbReference>
<evidence type="ECO:0000313" key="2">
    <source>
        <dbReference type="EMBL" id="MBM2769764.1"/>
    </source>
</evidence>
<feature type="domain" description="WCX" evidence="1">
    <location>
        <begin position="2"/>
        <end position="40"/>
    </location>
</feature>
<evidence type="ECO:0000259" key="1">
    <source>
        <dbReference type="Pfam" id="PF25583"/>
    </source>
</evidence>
<reference evidence="2 3" key="1">
    <citation type="submission" date="2021-02" db="EMBL/GenBank/DDBJ databases">
        <title>Draft genome of the type strains Burkholderia anthina DSM16086.</title>
        <authorList>
            <person name="Hertel R."/>
            <person name="Meissner J."/>
            <person name="Poehlein A."/>
            <person name="Daniel R."/>
            <person name="Commichau F.M."/>
        </authorList>
    </citation>
    <scope>NUCLEOTIDE SEQUENCE [LARGE SCALE GENOMIC DNA]</scope>
    <source>
        <strain evidence="2 3">DSM 16086</strain>
    </source>
</reference>